<dbReference type="InterPro" id="IPR003653">
    <property type="entry name" value="Peptidase_C48_C"/>
</dbReference>
<evidence type="ECO:0000259" key="3">
    <source>
        <dbReference type="Pfam" id="PF02902"/>
    </source>
</evidence>
<dbReference type="InterPro" id="IPR038765">
    <property type="entry name" value="Papain-like_cys_pep_sf"/>
</dbReference>
<evidence type="ECO:0000256" key="1">
    <source>
        <dbReference type="ARBA" id="ARBA00022670"/>
    </source>
</evidence>
<proteinExistence type="predicted"/>
<protein>
    <recommendedName>
        <fullName evidence="3">Ubiquitin-like protease family profile domain-containing protein</fullName>
    </recommendedName>
</protein>
<dbReference type="Proteomes" id="UP000515465">
    <property type="component" value="Plasmid p_3"/>
</dbReference>
<gene>
    <name evidence="4" type="ORF">HB778_36825</name>
</gene>
<sequence>MEQPGMAQQRNSYDCGVYVVDGARELVQNRLRH</sequence>
<dbReference type="AlphaFoldDB" id="A0A7G6T4V6"/>
<reference evidence="5" key="1">
    <citation type="journal article" date="2020" name="Mol. Plant Microbe">
        <title>Rhizobial microsymbionts of the narrowly endemic Oxytropis species growing in Kamchatka are characterized by significant genetic diversity and possess a set of genes that are associated with T3SS and T6SS secretion systems and can affect the development of symbiosis.</title>
        <authorList>
            <person name="Safronova V."/>
            <person name="Guro P."/>
            <person name="Sazanova A."/>
            <person name="Kuznetsova I."/>
            <person name="Belimov A."/>
            <person name="Yakubov V."/>
            <person name="Chirak E."/>
            <person name="Afonin A."/>
            <person name="Gogolev Y."/>
            <person name="Andronov E."/>
            <person name="Tikhonovich I."/>
        </authorList>
    </citation>
    <scope>NUCLEOTIDE SEQUENCE [LARGE SCALE GENOMIC DNA]</scope>
    <source>
        <strain evidence="5">583</strain>
        <plasmid evidence="5">p_3</plasmid>
    </source>
</reference>
<name>A0A7G6T4V6_9HYPH</name>
<feature type="domain" description="Ubiquitin-like protease family profile" evidence="3">
    <location>
        <begin position="5"/>
        <end position="30"/>
    </location>
</feature>
<dbReference type="SUPFAM" id="SSF54001">
    <property type="entry name" value="Cysteine proteinases"/>
    <property type="match status" value="1"/>
</dbReference>
<keyword evidence="4" id="KW-0614">Plasmid</keyword>
<evidence type="ECO:0000313" key="4">
    <source>
        <dbReference type="EMBL" id="QND61788.1"/>
    </source>
</evidence>
<keyword evidence="2" id="KW-0378">Hydrolase</keyword>
<evidence type="ECO:0000313" key="5">
    <source>
        <dbReference type="Proteomes" id="UP000515465"/>
    </source>
</evidence>
<dbReference type="Pfam" id="PF02902">
    <property type="entry name" value="Peptidase_C48"/>
    <property type="match status" value="1"/>
</dbReference>
<accession>A0A7G6T4V6</accession>
<organism evidence="4 5">
    <name type="scientific">Mesorhizobium huakuii</name>
    <dbReference type="NCBI Taxonomy" id="28104"/>
    <lineage>
        <taxon>Bacteria</taxon>
        <taxon>Pseudomonadati</taxon>
        <taxon>Pseudomonadota</taxon>
        <taxon>Alphaproteobacteria</taxon>
        <taxon>Hyphomicrobiales</taxon>
        <taxon>Phyllobacteriaceae</taxon>
        <taxon>Mesorhizobium</taxon>
    </lineage>
</organism>
<dbReference type="GO" id="GO:0006508">
    <property type="term" value="P:proteolysis"/>
    <property type="evidence" value="ECO:0007669"/>
    <property type="project" value="UniProtKB-KW"/>
</dbReference>
<dbReference type="GO" id="GO:0008234">
    <property type="term" value="F:cysteine-type peptidase activity"/>
    <property type="evidence" value="ECO:0007669"/>
    <property type="project" value="InterPro"/>
</dbReference>
<keyword evidence="1" id="KW-0645">Protease</keyword>
<evidence type="ECO:0000256" key="2">
    <source>
        <dbReference type="ARBA" id="ARBA00022801"/>
    </source>
</evidence>
<geneLocation type="plasmid" evidence="4 5">
    <name>p_3</name>
</geneLocation>
<dbReference type="EMBL" id="CP050298">
    <property type="protein sequence ID" value="QND61788.1"/>
    <property type="molecule type" value="Genomic_DNA"/>
</dbReference>
<dbReference type="Gene3D" id="3.40.395.10">
    <property type="entry name" value="Adenoviral Proteinase, Chain A"/>
    <property type="match status" value="1"/>
</dbReference>